<gene>
    <name evidence="1" type="ORF">ABB55_19285</name>
</gene>
<evidence type="ECO:0008006" key="3">
    <source>
        <dbReference type="Google" id="ProtNLM"/>
    </source>
</evidence>
<evidence type="ECO:0000313" key="1">
    <source>
        <dbReference type="EMBL" id="KPL54091.1"/>
    </source>
</evidence>
<dbReference type="PROSITE" id="PS00141">
    <property type="entry name" value="ASP_PROTEASE"/>
    <property type="match status" value="1"/>
</dbReference>
<reference evidence="1 2" key="2">
    <citation type="submission" date="2015-10" db="EMBL/GenBank/DDBJ databases">
        <title>Draft Genome Sequence of Prosthecomicrobium hirschii ATCC 27832.</title>
        <authorList>
            <person name="Daniel J."/>
            <person name="Givan S.A."/>
            <person name="Brun Y.V."/>
            <person name="Brown P.J."/>
        </authorList>
    </citation>
    <scope>NUCLEOTIDE SEQUENCE [LARGE SCALE GENOMIC DNA]</scope>
    <source>
        <strain evidence="1 2">16</strain>
    </source>
</reference>
<dbReference type="GO" id="GO:0006508">
    <property type="term" value="P:proteolysis"/>
    <property type="evidence" value="ECO:0007669"/>
    <property type="project" value="InterPro"/>
</dbReference>
<dbReference type="OrthoDB" id="7595324at2"/>
<dbReference type="InterPro" id="IPR011969">
    <property type="entry name" value="Clan_AA_Asp_peptidase_C"/>
</dbReference>
<dbReference type="Gene3D" id="2.40.70.10">
    <property type="entry name" value="Acid Proteases"/>
    <property type="match status" value="1"/>
</dbReference>
<dbReference type="STRING" id="665126.ABB55_19285"/>
<dbReference type="NCBIfam" id="TIGR02281">
    <property type="entry name" value="clan_AA_DTGA"/>
    <property type="match status" value="1"/>
</dbReference>
<accession>A0A0P6VSB2</accession>
<dbReference type="SUPFAM" id="SSF50630">
    <property type="entry name" value="Acid proteases"/>
    <property type="match status" value="1"/>
</dbReference>
<reference evidence="1 2" key="1">
    <citation type="submission" date="2015-09" db="EMBL/GenBank/DDBJ databases">
        <authorList>
            <person name="Jackson K.R."/>
            <person name="Lunt B.L."/>
            <person name="Fisher J.N.B."/>
            <person name="Gardner A.V."/>
            <person name="Bailey M.E."/>
            <person name="Deus L.M."/>
            <person name="Earl A.S."/>
            <person name="Gibby P.D."/>
            <person name="Hartmann K.A."/>
            <person name="Liu J.E."/>
            <person name="Manci A.M."/>
            <person name="Nielsen D.A."/>
            <person name="Solomon M.B."/>
            <person name="Breakwell D.P."/>
            <person name="Burnett S.H."/>
            <person name="Grose J.H."/>
        </authorList>
    </citation>
    <scope>NUCLEOTIDE SEQUENCE [LARGE SCALE GENOMIC DNA]</scope>
    <source>
        <strain evidence="1 2">16</strain>
    </source>
</reference>
<sequence>MLQVVLRSILVGCFAILLAPAAVPYLVDALSWIADRPDGSIPTAVGYRAEETAAPDRAPAPAGRGRSVSLRADIRGHFEVDARINGTPVPVMVDTGATSVALRYEDAVRLGLRPLPSEFDVPIATANGTTKAARVTLGEVRIGDVRVSKVEALVVPARALTTNLLGMSFIKRLGKVEMRGDRLLLVE</sequence>
<comment type="caution">
    <text evidence="1">The sequence shown here is derived from an EMBL/GenBank/DDBJ whole genome shotgun (WGS) entry which is preliminary data.</text>
</comment>
<dbReference type="InterPro" id="IPR001969">
    <property type="entry name" value="Aspartic_peptidase_AS"/>
</dbReference>
<keyword evidence="2" id="KW-1185">Reference proteome</keyword>
<dbReference type="Proteomes" id="UP000048984">
    <property type="component" value="Unassembled WGS sequence"/>
</dbReference>
<dbReference type="InterPro" id="IPR034122">
    <property type="entry name" value="Retropepsin-like_bacterial"/>
</dbReference>
<evidence type="ECO:0000313" key="2">
    <source>
        <dbReference type="Proteomes" id="UP000048984"/>
    </source>
</evidence>
<dbReference type="AlphaFoldDB" id="A0A0P6VSB2"/>
<name>A0A0P6VSB2_9HYPH</name>
<proteinExistence type="predicted"/>
<protein>
    <recommendedName>
        <fullName evidence="3">Peptidase A2 domain-containing protein</fullName>
    </recommendedName>
</protein>
<dbReference type="GO" id="GO:0004190">
    <property type="term" value="F:aspartic-type endopeptidase activity"/>
    <property type="evidence" value="ECO:0007669"/>
    <property type="project" value="InterPro"/>
</dbReference>
<dbReference type="CDD" id="cd05483">
    <property type="entry name" value="retropepsin_like_bacteria"/>
    <property type="match status" value="1"/>
</dbReference>
<dbReference type="InterPro" id="IPR021109">
    <property type="entry name" value="Peptidase_aspartic_dom_sf"/>
</dbReference>
<organism evidence="1 2">
    <name type="scientific">Prosthecodimorpha hirschii</name>
    <dbReference type="NCBI Taxonomy" id="665126"/>
    <lineage>
        <taxon>Bacteria</taxon>
        <taxon>Pseudomonadati</taxon>
        <taxon>Pseudomonadota</taxon>
        <taxon>Alphaproteobacteria</taxon>
        <taxon>Hyphomicrobiales</taxon>
        <taxon>Ancalomicrobiaceae</taxon>
        <taxon>Prosthecodimorpha</taxon>
    </lineage>
</organism>
<dbReference type="Pfam" id="PF13975">
    <property type="entry name" value="gag-asp_proteas"/>
    <property type="match status" value="1"/>
</dbReference>
<dbReference type="EMBL" id="LJYW01000001">
    <property type="protein sequence ID" value="KPL54091.1"/>
    <property type="molecule type" value="Genomic_DNA"/>
</dbReference>
<dbReference type="RefSeq" id="WP_054360257.1">
    <property type="nucleotide sequence ID" value="NZ_JAPCYQ010000001.1"/>
</dbReference>